<name>A0A3L6R933_PANMI</name>
<evidence type="ECO:0000313" key="1">
    <source>
        <dbReference type="EMBL" id="RLM99368.1"/>
    </source>
</evidence>
<dbReference type="InterPro" id="IPR050796">
    <property type="entry name" value="SCF_F-box_component"/>
</dbReference>
<keyword evidence="2" id="KW-1185">Reference proteome</keyword>
<accession>A0A3L6R933</accession>
<dbReference type="STRING" id="4540.A0A3L6R933"/>
<reference evidence="2" key="1">
    <citation type="journal article" date="2019" name="Nat. Commun.">
        <title>The genome of broomcorn millet.</title>
        <authorList>
            <person name="Zou C."/>
            <person name="Miki D."/>
            <person name="Li D."/>
            <person name="Tang Q."/>
            <person name="Xiao L."/>
            <person name="Rajput S."/>
            <person name="Deng P."/>
            <person name="Jia W."/>
            <person name="Huang R."/>
            <person name="Zhang M."/>
            <person name="Sun Y."/>
            <person name="Hu J."/>
            <person name="Fu X."/>
            <person name="Schnable P.S."/>
            <person name="Li F."/>
            <person name="Zhang H."/>
            <person name="Feng B."/>
            <person name="Zhu X."/>
            <person name="Liu R."/>
            <person name="Schnable J.C."/>
            <person name="Zhu J.-K."/>
            <person name="Zhang H."/>
        </authorList>
    </citation>
    <scope>NUCLEOTIDE SEQUENCE [LARGE SCALE GENOMIC DNA]</scope>
</reference>
<dbReference type="PANTHER" id="PTHR31672:SF13">
    <property type="entry name" value="F-BOX PROTEIN CPR30-LIKE"/>
    <property type="match status" value="1"/>
</dbReference>
<organism evidence="1 2">
    <name type="scientific">Panicum miliaceum</name>
    <name type="common">Proso millet</name>
    <name type="synonym">Broomcorn millet</name>
    <dbReference type="NCBI Taxonomy" id="4540"/>
    <lineage>
        <taxon>Eukaryota</taxon>
        <taxon>Viridiplantae</taxon>
        <taxon>Streptophyta</taxon>
        <taxon>Embryophyta</taxon>
        <taxon>Tracheophyta</taxon>
        <taxon>Spermatophyta</taxon>
        <taxon>Magnoliopsida</taxon>
        <taxon>Liliopsida</taxon>
        <taxon>Poales</taxon>
        <taxon>Poaceae</taxon>
        <taxon>PACMAD clade</taxon>
        <taxon>Panicoideae</taxon>
        <taxon>Panicodae</taxon>
        <taxon>Paniceae</taxon>
        <taxon>Panicinae</taxon>
        <taxon>Panicum</taxon>
        <taxon>Panicum sect. Panicum</taxon>
    </lineage>
</organism>
<dbReference type="EMBL" id="PQIB02000009">
    <property type="protein sequence ID" value="RLM99368.1"/>
    <property type="molecule type" value="Genomic_DNA"/>
</dbReference>
<dbReference type="PANTHER" id="PTHR31672">
    <property type="entry name" value="BNACNNG10540D PROTEIN"/>
    <property type="match status" value="1"/>
</dbReference>
<gene>
    <name evidence="1" type="ORF">C2845_PM06G34300</name>
</gene>
<dbReference type="Proteomes" id="UP000275267">
    <property type="component" value="Unassembled WGS sequence"/>
</dbReference>
<dbReference type="SUPFAM" id="SSF81383">
    <property type="entry name" value="F-box domain"/>
    <property type="match status" value="1"/>
</dbReference>
<proteinExistence type="predicted"/>
<dbReference type="InterPro" id="IPR036047">
    <property type="entry name" value="F-box-like_dom_sf"/>
</dbReference>
<comment type="caution">
    <text evidence="1">The sequence shown here is derived from an EMBL/GenBank/DDBJ whole genome shotgun (WGS) entry which is preliminary data.</text>
</comment>
<evidence type="ECO:0008006" key="3">
    <source>
        <dbReference type="Google" id="ProtNLM"/>
    </source>
</evidence>
<dbReference type="AlphaFoldDB" id="A0A3L6R933"/>
<protein>
    <recommendedName>
        <fullName evidence="3">F-box domain-containing protein</fullName>
    </recommendedName>
</protein>
<evidence type="ECO:0000313" key="2">
    <source>
        <dbReference type="Proteomes" id="UP000275267"/>
    </source>
</evidence>
<sequence length="444" mass="48196">MLPPAPEVGDDFVFNGVTPLALVDGGRRILFVSEEYQVAAYCLATGTLEELVRGIRGRGHLGGAHNHLLVPYEESLMPAGRPFEDILFSPPPARALSMALRRLPARALWCLKLVCRSWCAMIESDRFAASQNARARETAAASSPVPVVFVAPFEFLELASSPVVSLASCSGGDPGAGAGQTPPLSTSRVVCRRPCHGLLLLSHQHSNVASLCNPVTRGVEAFVFSGEVHGCAGLGYDPSREEHVLVRLSYSSSHFETHKYAMECQVWPLRNLRPRTLTSPPLIPAAVNVPPVHVGSKMYWPGEPPVLLDADGGDTMVLAELDGKLCAARTSASTETVTVWSKNDAEGWVAQHAMQLQRWPEFSPRSAELVVPVAVDPRDGRVLLDTGKALGYYDTCSRSLETVDLLGSSKLLGDHYGRADEDLFIAAVSEDSLFRPYDRNCRLW</sequence>
<dbReference type="OrthoDB" id="695144at2759"/>